<proteinExistence type="predicted"/>
<dbReference type="PANTHER" id="PTHR12356">
    <property type="entry name" value="NUCLEAR MOVEMENT PROTEIN NUDC"/>
    <property type="match status" value="1"/>
</dbReference>
<comment type="caution">
    <text evidence="4">The sequence shown here is derived from an EMBL/GenBank/DDBJ whole genome shotgun (WGS) entry which is preliminary data.</text>
</comment>
<evidence type="ECO:0000313" key="5">
    <source>
        <dbReference type="Proteomes" id="UP001603857"/>
    </source>
</evidence>
<dbReference type="InterPro" id="IPR037898">
    <property type="entry name" value="NudC_fam"/>
</dbReference>
<dbReference type="InterPro" id="IPR008978">
    <property type="entry name" value="HSP20-like_chaperone"/>
</dbReference>
<dbReference type="Pfam" id="PF04969">
    <property type="entry name" value="CS"/>
    <property type="match status" value="1"/>
</dbReference>
<accession>A0ABD1L3S2</accession>
<keyword evidence="2" id="KW-0963">Cytoplasm</keyword>
<dbReference type="CDD" id="cd06467">
    <property type="entry name" value="p23_NUDC_like"/>
    <property type="match status" value="1"/>
</dbReference>
<dbReference type="Proteomes" id="UP001603857">
    <property type="component" value="Unassembled WGS sequence"/>
</dbReference>
<dbReference type="InterPro" id="IPR007052">
    <property type="entry name" value="CS_dom"/>
</dbReference>
<dbReference type="EMBL" id="JBGMDY010000011">
    <property type="protein sequence ID" value="KAL2318136.1"/>
    <property type="molecule type" value="Genomic_DNA"/>
</dbReference>
<evidence type="ECO:0000313" key="4">
    <source>
        <dbReference type="EMBL" id="KAL2318136.1"/>
    </source>
</evidence>
<evidence type="ECO:0000256" key="2">
    <source>
        <dbReference type="ARBA" id="ARBA00022490"/>
    </source>
</evidence>
<keyword evidence="5" id="KW-1185">Reference proteome</keyword>
<dbReference type="GO" id="GO:0006950">
    <property type="term" value="P:response to stress"/>
    <property type="evidence" value="ECO:0007669"/>
    <property type="project" value="UniProtKB-ARBA"/>
</dbReference>
<comment type="subcellular location">
    <subcellularLocation>
        <location evidence="1">Cytoplasm</location>
    </subcellularLocation>
</comment>
<sequence>MASDPSSQPFSVSAEFDPSNPLDFLRKALFLVAQRTHFLEKGNAEDEIVAAARAVREWPNNGNGMDLKDYSWNQTLKEVIIIAPMPEGITTSENLVLAITEDRLKGELYAPLIPEECYCCDNVEEDNNTVYILLTKLNQTEWWKSVIKGDPEVFVTKPAPKQLYDPDKDPEIRREIQRIMFEPTLRRMGMPRIVPLDLTEEQRKEVLKKVESINVSMMRHRTRMRHFQ</sequence>
<organism evidence="4 5">
    <name type="scientific">Flemingia macrophylla</name>
    <dbReference type="NCBI Taxonomy" id="520843"/>
    <lineage>
        <taxon>Eukaryota</taxon>
        <taxon>Viridiplantae</taxon>
        <taxon>Streptophyta</taxon>
        <taxon>Embryophyta</taxon>
        <taxon>Tracheophyta</taxon>
        <taxon>Spermatophyta</taxon>
        <taxon>Magnoliopsida</taxon>
        <taxon>eudicotyledons</taxon>
        <taxon>Gunneridae</taxon>
        <taxon>Pentapetalae</taxon>
        <taxon>rosids</taxon>
        <taxon>fabids</taxon>
        <taxon>Fabales</taxon>
        <taxon>Fabaceae</taxon>
        <taxon>Papilionoideae</taxon>
        <taxon>50 kb inversion clade</taxon>
        <taxon>NPAAA clade</taxon>
        <taxon>indigoferoid/millettioid clade</taxon>
        <taxon>Phaseoleae</taxon>
        <taxon>Flemingia</taxon>
    </lineage>
</organism>
<feature type="domain" description="CS" evidence="3">
    <location>
        <begin position="65"/>
        <end position="147"/>
    </location>
</feature>
<dbReference type="AlphaFoldDB" id="A0ABD1L3S2"/>
<dbReference type="GO" id="GO:0005737">
    <property type="term" value="C:cytoplasm"/>
    <property type="evidence" value="ECO:0007669"/>
    <property type="project" value="UniProtKB-SubCell"/>
</dbReference>
<dbReference type="SUPFAM" id="SSF49764">
    <property type="entry name" value="HSP20-like chaperones"/>
    <property type="match status" value="1"/>
</dbReference>
<reference evidence="4 5" key="1">
    <citation type="submission" date="2024-08" db="EMBL/GenBank/DDBJ databases">
        <title>Insights into the chromosomal genome structure of Flemingia macrophylla.</title>
        <authorList>
            <person name="Ding Y."/>
            <person name="Zhao Y."/>
            <person name="Bi W."/>
            <person name="Wu M."/>
            <person name="Zhao G."/>
            <person name="Gong Y."/>
            <person name="Li W."/>
            <person name="Zhang P."/>
        </authorList>
    </citation>
    <scope>NUCLEOTIDE SEQUENCE [LARGE SCALE GENOMIC DNA]</scope>
    <source>
        <strain evidence="4">DYQJB</strain>
        <tissue evidence="4">Leaf</tissue>
    </source>
</reference>
<protein>
    <recommendedName>
        <fullName evidence="3">CS domain-containing protein</fullName>
    </recommendedName>
</protein>
<gene>
    <name evidence="4" type="ORF">Fmac_032012</name>
</gene>
<name>A0ABD1L3S2_9FABA</name>
<evidence type="ECO:0000259" key="3">
    <source>
        <dbReference type="PROSITE" id="PS51203"/>
    </source>
</evidence>
<evidence type="ECO:0000256" key="1">
    <source>
        <dbReference type="ARBA" id="ARBA00004496"/>
    </source>
</evidence>
<dbReference type="PANTHER" id="PTHR12356:SF3">
    <property type="entry name" value="NUCLEAR MIGRATION PROTEIN NUDC"/>
    <property type="match status" value="1"/>
</dbReference>
<dbReference type="Gene3D" id="2.60.40.790">
    <property type="match status" value="1"/>
</dbReference>
<dbReference type="PROSITE" id="PS51203">
    <property type="entry name" value="CS"/>
    <property type="match status" value="1"/>
</dbReference>